<dbReference type="EMBL" id="MTKT01002507">
    <property type="protein sequence ID" value="OWM77953.1"/>
    <property type="molecule type" value="Genomic_DNA"/>
</dbReference>
<name>A0A218WZ81_PUNGR</name>
<evidence type="ECO:0000256" key="4">
    <source>
        <dbReference type="ARBA" id="ARBA00023295"/>
    </source>
</evidence>
<organism evidence="5 6">
    <name type="scientific">Punica granatum</name>
    <name type="common">Pomegranate</name>
    <dbReference type="NCBI Taxonomy" id="22663"/>
    <lineage>
        <taxon>Eukaryota</taxon>
        <taxon>Viridiplantae</taxon>
        <taxon>Streptophyta</taxon>
        <taxon>Embryophyta</taxon>
        <taxon>Tracheophyta</taxon>
        <taxon>Spermatophyta</taxon>
        <taxon>Magnoliopsida</taxon>
        <taxon>eudicotyledons</taxon>
        <taxon>Gunneridae</taxon>
        <taxon>Pentapetalae</taxon>
        <taxon>rosids</taxon>
        <taxon>malvids</taxon>
        <taxon>Myrtales</taxon>
        <taxon>Lythraceae</taxon>
        <taxon>Punica</taxon>
    </lineage>
</organism>
<comment type="caution">
    <text evidence="5">The sequence shown here is derived from an EMBL/GenBank/DDBJ whole genome shotgun (WGS) entry which is preliminary data.</text>
</comment>
<dbReference type="PANTHER" id="PTHR22762">
    <property type="entry name" value="ALPHA-GLUCOSIDASE"/>
    <property type="match status" value="1"/>
</dbReference>
<dbReference type="AlphaFoldDB" id="A0A218WZ81"/>
<evidence type="ECO:0000256" key="3">
    <source>
        <dbReference type="ARBA" id="ARBA00023180"/>
    </source>
</evidence>
<evidence type="ECO:0000313" key="6">
    <source>
        <dbReference type="Proteomes" id="UP000197138"/>
    </source>
</evidence>
<keyword evidence="2" id="KW-0378">Hydrolase</keyword>
<dbReference type="GO" id="GO:0006491">
    <property type="term" value="P:N-glycan processing"/>
    <property type="evidence" value="ECO:0007669"/>
    <property type="project" value="TreeGrafter"/>
</dbReference>
<keyword evidence="4" id="KW-0326">Glycosidase</keyword>
<dbReference type="GO" id="GO:0090599">
    <property type="term" value="F:alpha-glucosidase activity"/>
    <property type="evidence" value="ECO:0007669"/>
    <property type="project" value="TreeGrafter"/>
</dbReference>
<keyword evidence="1" id="KW-0732">Signal</keyword>
<sequence length="66" mass="7444">MSEAGIVDTFFVGPGPKDAVRQYTSITGNLAMPQLFAAACHQCRWKYRDEEDVEDVEDVDSKFDDQ</sequence>
<dbReference type="Gene3D" id="3.20.20.80">
    <property type="entry name" value="Glycosidases"/>
    <property type="match status" value="1"/>
</dbReference>
<proteinExistence type="predicted"/>
<gene>
    <name evidence="5" type="ORF">CDL15_Pgr018522</name>
</gene>
<keyword evidence="3" id="KW-0325">Glycoprotein</keyword>
<reference evidence="6" key="1">
    <citation type="journal article" date="2017" name="Plant J.">
        <title>The pomegranate (Punica granatum L.) genome and the genomics of punicalagin biosynthesis.</title>
        <authorList>
            <person name="Qin G."/>
            <person name="Xu C."/>
            <person name="Ming R."/>
            <person name="Tang H."/>
            <person name="Guyot R."/>
            <person name="Kramer E.M."/>
            <person name="Hu Y."/>
            <person name="Yi X."/>
            <person name="Qi Y."/>
            <person name="Xu X."/>
            <person name="Gao Z."/>
            <person name="Pan H."/>
            <person name="Jian J."/>
            <person name="Tian Y."/>
            <person name="Yue Z."/>
            <person name="Xu Y."/>
        </authorList>
    </citation>
    <scope>NUCLEOTIDE SEQUENCE [LARGE SCALE GENOMIC DNA]</scope>
    <source>
        <strain evidence="6">cv. Dabenzi</strain>
    </source>
</reference>
<protein>
    <submittedName>
        <fullName evidence="5">Uncharacterized protein</fullName>
    </submittedName>
</protein>
<evidence type="ECO:0000313" key="5">
    <source>
        <dbReference type="EMBL" id="OWM77953.1"/>
    </source>
</evidence>
<dbReference type="Proteomes" id="UP000197138">
    <property type="component" value="Unassembled WGS sequence"/>
</dbReference>
<dbReference type="PANTHER" id="PTHR22762:SF54">
    <property type="entry name" value="BCDNA.GH04962"/>
    <property type="match status" value="1"/>
</dbReference>
<evidence type="ECO:0000256" key="2">
    <source>
        <dbReference type="ARBA" id="ARBA00022801"/>
    </source>
</evidence>
<evidence type="ECO:0000256" key="1">
    <source>
        <dbReference type="ARBA" id="ARBA00022729"/>
    </source>
</evidence>
<accession>A0A218WZ81</accession>